<dbReference type="PANTHER" id="PTHR34109">
    <property type="entry name" value="BNAUNNG04460D PROTEIN-RELATED"/>
    <property type="match status" value="1"/>
</dbReference>
<reference evidence="2 3" key="1">
    <citation type="submission" date="2019-02" db="EMBL/GenBank/DDBJ databases">
        <title>Deep-cultivation of Planctomycetes and their phenomic and genomic characterization uncovers novel biology.</title>
        <authorList>
            <person name="Wiegand S."/>
            <person name="Jogler M."/>
            <person name="Boedeker C."/>
            <person name="Pinto D."/>
            <person name="Vollmers J."/>
            <person name="Rivas-Marin E."/>
            <person name="Kohn T."/>
            <person name="Peeters S.H."/>
            <person name="Heuer A."/>
            <person name="Rast P."/>
            <person name="Oberbeckmann S."/>
            <person name="Bunk B."/>
            <person name="Jeske O."/>
            <person name="Meyerdierks A."/>
            <person name="Storesund J.E."/>
            <person name="Kallscheuer N."/>
            <person name="Luecker S."/>
            <person name="Lage O.M."/>
            <person name="Pohl T."/>
            <person name="Merkel B.J."/>
            <person name="Hornburger P."/>
            <person name="Mueller R.-W."/>
            <person name="Bruemmer F."/>
            <person name="Labrenz M."/>
            <person name="Spormann A.M."/>
            <person name="Op den Camp H."/>
            <person name="Overmann J."/>
            <person name="Amann R."/>
            <person name="Jetten M.S.M."/>
            <person name="Mascher T."/>
            <person name="Medema M.H."/>
            <person name="Devos D.P."/>
            <person name="Kaster A.-K."/>
            <person name="Ovreas L."/>
            <person name="Rohde M."/>
            <person name="Galperin M.Y."/>
            <person name="Jogler C."/>
        </authorList>
    </citation>
    <scope>NUCLEOTIDE SEQUENCE [LARGE SCALE GENOMIC DNA]</scope>
    <source>
        <strain evidence="2 3">Mal4</strain>
    </source>
</reference>
<evidence type="ECO:0000259" key="1">
    <source>
        <dbReference type="PROSITE" id="PS51819"/>
    </source>
</evidence>
<dbReference type="InterPro" id="IPR037523">
    <property type="entry name" value="VOC_core"/>
</dbReference>
<sequence length="157" mass="17272">MSVKPIPDGYHSITPYLLIKGAAKAIDFYAKAFGAQEKMRLVGPDGRIGHAELKIGDSHIMLADEHPEMDAFAPETPGRSGVGILLYVENVDEVVERAVTAGAEIERPLYDQFYGDRSATLLDPFGHMWTVATHIEDVTPEEIQQRMEAMMSGDAPE</sequence>
<gene>
    <name evidence="2" type="ORF">Mal4_37360</name>
</gene>
<feature type="domain" description="VOC" evidence="1">
    <location>
        <begin position="9"/>
        <end position="134"/>
    </location>
</feature>
<dbReference type="KEGG" id="mri:Mal4_37360"/>
<dbReference type="Proteomes" id="UP000320496">
    <property type="component" value="Chromosome"/>
</dbReference>
<organism evidence="2 3">
    <name type="scientific">Maioricimonas rarisocia</name>
    <dbReference type="NCBI Taxonomy" id="2528026"/>
    <lineage>
        <taxon>Bacteria</taxon>
        <taxon>Pseudomonadati</taxon>
        <taxon>Planctomycetota</taxon>
        <taxon>Planctomycetia</taxon>
        <taxon>Planctomycetales</taxon>
        <taxon>Planctomycetaceae</taxon>
        <taxon>Maioricimonas</taxon>
    </lineage>
</organism>
<dbReference type="PROSITE" id="PS51819">
    <property type="entry name" value="VOC"/>
    <property type="match status" value="1"/>
</dbReference>
<dbReference type="InterPro" id="IPR004360">
    <property type="entry name" value="Glyas_Fos-R_dOase_dom"/>
</dbReference>
<protein>
    <submittedName>
        <fullName evidence="2">Glyoxalase-like domain protein</fullName>
    </submittedName>
</protein>
<dbReference type="EMBL" id="CP036275">
    <property type="protein sequence ID" value="QDU39392.1"/>
    <property type="molecule type" value="Genomic_DNA"/>
</dbReference>
<accession>A0A517ZA76</accession>
<keyword evidence="3" id="KW-1185">Reference proteome</keyword>
<dbReference type="PANTHER" id="PTHR34109:SF1">
    <property type="entry name" value="VOC DOMAIN-CONTAINING PROTEIN"/>
    <property type="match status" value="1"/>
</dbReference>
<dbReference type="CDD" id="cd07246">
    <property type="entry name" value="VOC_like"/>
    <property type="match status" value="1"/>
</dbReference>
<dbReference type="InterPro" id="IPR029068">
    <property type="entry name" value="Glyas_Bleomycin-R_OHBP_Dase"/>
</dbReference>
<dbReference type="Gene3D" id="3.30.720.120">
    <property type="match status" value="1"/>
</dbReference>
<evidence type="ECO:0000313" key="2">
    <source>
        <dbReference type="EMBL" id="QDU39392.1"/>
    </source>
</evidence>
<dbReference type="OrthoDB" id="9795306at2"/>
<dbReference type="AlphaFoldDB" id="A0A517ZA76"/>
<dbReference type="RefSeq" id="WP_145370577.1">
    <property type="nucleotide sequence ID" value="NZ_CP036275.1"/>
</dbReference>
<evidence type="ECO:0000313" key="3">
    <source>
        <dbReference type="Proteomes" id="UP000320496"/>
    </source>
</evidence>
<dbReference type="Pfam" id="PF00903">
    <property type="entry name" value="Glyoxalase"/>
    <property type="match status" value="1"/>
</dbReference>
<proteinExistence type="predicted"/>
<dbReference type="SUPFAM" id="SSF54593">
    <property type="entry name" value="Glyoxalase/Bleomycin resistance protein/Dihydroxybiphenyl dioxygenase"/>
    <property type="match status" value="1"/>
</dbReference>
<dbReference type="Gene3D" id="3.30.720.110">
    <property type="match status" value="1"/>
</dbReference>
<name>A0A517ZA76_9PLAN</name>